<dbReference type="InterPro" id="IPR010623">
    <property type="entry name" value="IcmF_C"/>
</dbReference>
<feature type="transmembrane region" description="Helical" evidence="1">
    <location>
        <begin position="531"/>
        <end position="552"/>
    </location>
</feature>
<dbReference type="Pfam" id="PF06761">
    <property type="entry name" value="IcmF-related"/>
    <property type="match status" value="1"/>
</dbReference>
<dbReference type="EMBL" id="LR743507">
    <property type="protein sequence ID" value="CAA2104693.1"/>
    <property type="molecule type" value="Genomic_DNA"/>
</dbReference>
<feature type="transmembrane region" description="Helical" evidence="1">
    <location>
        <begin position="100"/>
        <end position="120"/>
    </location>
</feature>
<evidence type="ECO:0000259" key="2">
    <source>
        <dbReference type="Pfam" id="PF06744"/>
    </source>
</evidence>
<dbReference type="InterPro" id="IPR009612">
    <property type="entry name" value="IcmF-rel"/>
</dbReference>
<feature type="domain" description="IcmF-related" evidence="3">
    <location>
        <begin position="587"/>
        <end position="919"/>
    </location>
</feature>
<dbReference type="CDD" id="cd00882">
    <property type="entry name" value="Ras_like_GTPase"/>
    <property type="match status" value="1"/>
</dbReference>
<dbReference type="Pfam" id="PF14331">
    <property type="entry name" value="IcmF-related_N"/>
    <property type="match status" value="1"/>
</dbReference>
<feature type="transmembrane region" description="Helical" evidence="1">
    <location>
        <begin position="47"/>
        <end position="65"/>
    </location>
</feature>
<evidence type="ECO:0000256" key="1">
    <source>
        <dbReference type="SAM" id="Phobius"/>
    </source>
</evidence>
<feature type="domain" description="Type VI secretion system component TssM1 N-terminal" evidence="4">
    <location>
        <begin position="264"/>
        <end position="536"/>
    </location>
</feature>
<dbReference type="PANTHER" id="PTHR36153:SF1">
    <property type="entry name" value="TYPE VI SECRETION SYSTEM COMPONENT TSSM1"/>
    <property type="match status" value="1"/>
</dbReference>
<keyword evidence="1" id="KW-0472">Membrane</keyword>
<dbReference type="SUPFAM" id="SSF52540">
    <property type="entry name" value="P-loop containing nucleoside triphosphate hydrolases"/>
    <property type="match status" value="1"/>
</dbReference>
<dbReference type="InterPro" id="IPR027417">
    <property type="entry name" value="P-loop_NTPase"/>
</dbReference>
<dbReference type="NCBIfam" id="TIGR03348">
    <property type="entry name" value="VI_IcmF"/>
    <property type="match status" value="1"/>
</dbReference>
<keyword evidence="1" id="KW-1133">Transmembrane helix</keyword>
<dbReference type="Gene3D" id="3.40.50.300">
    <property type="entry name" value="P-loop containing nucleotide triphosphate hydrolases"/>
    <property type="match status" value="1"/>
</dbReference>
<organism evidence="5">
    <name type="scientific">Variovorax paradoxus</name>
    <dbReference type="NCBI Taxonomy" id="34073"/>
    <lineage>
        <taxon>Bacteria</taxon>
        <taxon>Pseudomonadati</taxon>
        <taxon>Pseudomonadota</taxon>
        <taxon>Betaproteobacteria</taxon>
        <taxon>Burkholderiales</taxon>
        <taxon>Comamonadaceae</taxon>
        <taxon>Variovorax</taxon>
    </lineage>
</organism>
<reference evidence="5" key="1">
    <citation type="submission" date="2019-12" db="EMBL/GenBank/DDBJ databases">
        <authorList>
            <person name="Cremers G."/>
        </authorList>
    </citation>
    <scope>NUCLEOTIDE SEQUENCE</scope>
    <source>
        <strain evidence="5">Vvax</strain>
    </source>
</reference>
<dbReference type="InterPro" id="IPR025743">
    <property type="entry name" value="TssM1_N"/>
</dbReference>
<feature type="transmembrane region" description="Helical" evidence="1">
    <location>
        <begin position="72"/>
        <end position="94"/>
    </location>
</feature>
<evidence type="ECO:0008006" key="6">
    <source>
        <dbReference type="Google" id="ProtNLM"/>
    </source>
</evidence>
<dbReference type="RefSeq" id="WP_339090498.1">
    <property type="nucleotide sequence ID" value="NZ_LR743507.1"/>
</dbReference>
<gene>
    <name evidence="5" type="ORF">VVAX_02892</name>
</gene>
<accession>A0A679J9T4</accession>
<dbReference type="InterPro" id="IPR053156">
    <property type="entry name" value="T6SS_TssM-like"/>
</dbReference>
<evidence type="ECO:0000313" key="5">
    <source>
        <dbReference type="EMBL" id="CAA2104693.1"/>
    </source>
</evidence>
<sequence length="1340" mass="146397">MQQLKKFLAFFFSRQMLAFVAIVTLALAIWFVGPLLAIDGLRPLAETGVRVTFIVLLLLLGMLWLASGPYSLVGVAALCLLVWHAGPLLSVGAAKPLASAWVRLVIVSVVLLACALYWIYRLWQALRNNEDLLSRFLNIGRGTENTDAAREEIKSVTAAVNRALAQLKGLRGVGGLRRVLEGRRYLYELPWYMILGSPGVGKTTALLNAGLQFPMKRQMARSPKRMGLQSAGGTLNTDWWFTNEAVLIDTAGRYTTQESSPVTDAVEWRSFLGLLRKHRTRAPLNGVIVALDAAELLTMTATQRAEHAGMVRDRLAEMREELGIRFPVYVVVTKVDLLRGFSEYFQSLTSEGRSQAWGFTLPFHGMKNSHGAGQGRDALRSQVAAELTLLQQRLAAGLRTRLNEEFDVERRKRLFALPQELGGLTMPLIPVLDDIFLSSRFDRTQLHDTLRGVYFTSGEQSDEDVPADPDTVLQRLRRSVGMLPRRTERSAPARGKQGFFLQDVLTKVIFPEAHLVRPNLRWELRFRVLRLAGHALSVVVFLWLAGALAMSFGNNREYLGSVGLRSEALTGQVRALFADFKPTGVPDVLNGARELPAYSGLDLYAPSGAFLYGLYTPPPILAATVETYARLQDHMLLPTILQRMEAALAQSVKDGDAKGAYETLRVYKLLHDRERFMKGGARDVRNWVLKDWENADSAAVFGGRASMIDHVTALFSGERLVQSNSLPNEALVRSAQDFLNGNTATQRVYERAKAAMLAEAPQEFTLVRAVGPQAGTVFSRAGGLPLEKGVHGLFTYDGYHEVFNKRLPEFVGRALDDDAWVMGRGAAAAGSARGDAASPTWVDEAARKLQNDPLLEDIRRQYLAEYAGHWETFLDSVRTVSGSDTTGTSLGFDLSVLRQFAAPDSPLARLARAAARETTLSRPLTVRAQDDKGLLDKATDALDKQTSALGRSLGIRAEERLEKQIVDHRFAALREVVTGQPDIGTGGTIANARPGLELISGLINEYYTLLVVADTALAAGSLPPGGTEVGARMKLEAGKLPAPFREVLTALAVSGNDKVVQGSAGILRSQAQLQLDRIMGLMAMQVGEPCKRGVEGRYPLAEVAQDASIEDFTQVFAVGGAADEFFTKYLASYVDTSVRPWRYKDAIAASAMAGAERAAPHPASTSDAAGPTLLGELLKLLAQSGPNLDAFYRAQQIRDLFFRDAGGKKFAWKMEMRVLELEPGITDLVLDIDGQGQRYVHGPVQPFPVSWPGSRGGATAEITANPRISSTTSTILANGPWALFRLIEKGRIVNTATPGRLSVEYAFDGRKALIDISSGSQPNPLSSDVLKGFRCPGRAA</sequence>
<protein>
    <recommendedName>
        <fullName evidence="6">Type VI secretion system membrane subunit TssM</fullName>
    </recommendedName>
</protein>
<dbReference type="Pfam" id="PF06744">
    <property type="entry name" value="IcmF_C"/>
    <property type="match status" value="1"/>
</dbReference>
<proteinExistence type="predicted"/>
<dbReference type="PANTHER" id="PTHR36153">
    <property type="entry name" value="INNER MEMBRANE PROTEIN-RELATED"/>
    <property type="match status" value="1"/>
</dbReference>
<dbReference type="InterPro" id="IPR017731">
    <property type="entry name" value="TssM1-like"/>
</dbReference>
<feature type="domain" description="Type VI secretion system IcmF C-terminal" evidence="2">
    <location>
        <begin position="1214"/>
        <end position="1319"/>
    </location>
</feature>
<evidence type="ECO:0000259" key="4">
    <source>
        <dbReference type="Pfam" id="PF14331"/>
    </source>
</evidence>
<keyword evidence="1" id="KW-0812">Transmembrane</keyword>
<evidence type="ECO:0000259" key="3">
    <source>
        <dbReference type="Pfam" id="PF06761"/>
    </source>
</evidence>
<name>A0A679J9T4_VARPD</name>